<sequence length="104" mass="11161">MAGAMGTNIAEMASCAKDIENVEQEINATVNKLNGDLTPLQSSWKGQASAAFQQLQERLMEDAKKLNQALNDISTAMRTASGTYSQQEEEASHGISNISSRLNG</sequence>
<evidence type="ECO:0000313" key="5">
    <source>
        <dbReference type="Proteomes" id="UP001589810"/>
    </source>
</evidence>
<dbReference type="NCBIfam" id="TIGR03930">
    <property type="entry name" value="WXG100_ESAT6"/>
    <property type="match status" value="1"/>
</dbReference>
<name>A0ABV6MW24_9PSEU</name>
<feature type="region of interest" description="Disordered" evidence="3">
    <location>
        <begin position="80"/>
        <end position="104"/>
    </location>
</feature>
<dbReference type="InterPro" id="IPR036689">
    <property type="entry name" value="ESAT-6-like_sf"/>
</dbReference>
<organism evidence="4 5">
    <name type="scientific">Kutzneria chonburiensis</name>
    <dbReference type="NCBI Taxonomy" id="1483604"/>
    <lineage>
        <taxon>Bacteria</taxon>
        <taxon>Bacillati</taxon>
        <taxon>Actinomycetota</taxon>
        <taxon>Actinomycetes</taxon>
        <taxon>Pseudonocardiales</taxon>
        <taxon>Pseudonocardiaceae</taxon>
        <taxon>Kutzneria</taxon>
    </lineage>
</organism>
<dbReference type="Pfam" id="PF06013">
    <property type="entry name" value="WXG100"/>
    <property type="match status" value="1"/>
</dbReference>
<keyword evidence="5" id="KW-1185">Reference proteome</keyword>
<feature type="compositionally biased region" description="Polar residues" evidence="3">
    <location>
        <begin position="94"/>
        <end position="104"/>
    </location>
</feature>
<evidence type="ECO:0000256" key="1">
    <source>
        <dbReference type="RuleBase" id="RU362001"/>
    </source>
</evidence>
<evidence type="ECO:0000256" key="3">
    <source>
        <dbReference type="SAM" id="MobiDB-lite"/>
    </source>
</evidence>
<comment type="caution">
    <text evidence="4">The sequence shown here is derived from an EMBL/GenBank/DDBJ whole genome shotgun (WGS) entry which is preliminary data.</text>
</comment>
<gene>
    <name evidence="4" type="ORF">ACFFH7_23665</name>
</gene>
<dbReference type="Proteomes" id="UP001589810">
    <property type="component" value="Unassembled WGS sequence"/>
</dbReference>
<dbReference type="InterPro" id="IPR010310">
    <property type="entry name" value="T7SS_ESAT-6-like"/>
</dbReference>
<reference evidence="4 5" key="1">
    <citation type="submission" date="2024-09" db="EMBL/GenBank/DDBJ databases">
        <authorList>
            <person name="Sun Q."/>
            <person name="Mori K."/>
        </authorList>
    </citation>
    <scope>NUCLEOTIDE SEQUENCE [LARGE SCALE GENOMIC DNA]</scope>
    <source>
        <strain evidence="4 5">TBRC 1432</strain>
    </source>
</reference>
<feature type="coiled-coil region" evidence="2">
    <location>
        <begin position="12"/>
        <end position="76"/>
    </location>
</feature>
<evidence type="ECO:0000313" key="4">
    <source>
        <dbReference type="EMBL" id="MFC0544525.1"/>
    </source>
</evidence>
<accession>A0ABV6MW24</accession>
<dbReference type="EMBL" id="JBHLUD010000007">
    <property type="protein sequence ID" value="MFC0544525.1"/>
    <property type="molecule type" value="Genomic_DNA"/>
</dbReference>
<keyword evidence="2" id="KW-0175">Coiled coil</keyword>
<proteinExistence type="inferred from homology"/>
<evidence type="ECO:0000256" key="2">
    <source>
        <dbReference type="SAM" id="Coils"/>
    </source>
</evidence>
<protein>
    <recommendedName>
        <fullName evidence="1">ESAT-6-like protein</fullName>
    </recommendedName>
</protein>
<comment type="similarity">
    <text evidence="1">Belongs to the WXG100 family.</text>
</comment>
<dbReference type="SUPFAM" id="SSF140453">
    <property type="entry name" value="EsxAB dimer-like"/>
    <property type="match status" value="1"/>
</dbReference>
<dbReference type="Gene3D" id="1.10.287.1060">
    <property type="entry name" value="ESAT-6-like"/>
    <property type="match status" value="1"/>
</dbReference>